<dbReference type="EMBL" id="AP027924">
    <property type="protein sequence ID" value="BED91625.1"/>
    <property type="molecule type" value="Genomic_DNA"/>
</dbReference>
<protein>
    <submittedName>
        <fullName evidence="1">Uncharacterized protein</fullName>
    </submittedName>
</protein>
<dbReference type="KEGG" id="ips:CfP315_0128"/>
<dbReference type="AlphaFoldDB" id="A0AA48IA02"/>
<evidence type="ECO:0000313" key="1">
    <source>
        <dbReference type="EMBL" id="BED91625.1"/>
    </source>
</evidence>
<sequence>MNYKSFISDGYAIFRFHKMKTRHFPKFKITAEPNEILEIKIDFSYLARKAGDVYRYVVNRKIVSNNNKWENCWVNLFEKAFSVYLNSASSIEIGGGIFKFFFRYSGV</sequence>
<accession>A0AA48IA02</accession>
<gene>
    <name evidence="1" type="ORF">CfP315_0128</name>
</gene>
<reference evidence="1" key="1">
    <citation type="journal article" date="2023" name="ISME J.">
        <title>Emergence of putative energy parasites within Clostridia revealed by genome analysis of a novel endosymbiotic clade.</title>
        <authorList>
            <person name="Takahashi K."/>
            <person name="Kuwahara H."/>
            <person name="Horikawa Y."/>
            <person name="Izawa K."/>
            <person name="Kato D."/>
            <person name="Inagaki T."/>
            <person name="Yuki M."/>
            <person name="Ohkuma M."/>
            <person name="Hongoh Y."/>
        </authorList>
    </citation>
    <scope>NUCLEOTIDE SEQUENCE</scope>
    <source>
        <strain evidence="1">CfP3-15</strain>
    </source>
</reference>
<dbReference type="Proteomes" id="UP001337580">
    <property type="component" value="Chromosome"/>
</dbReference>
<name>A0AA48IA02_9FIRM</name>
<organism evidence="1">
    <name type="scientific">Candidatus Improbicoccus pseudotrichonymphae</name>
    <dbReference type="NCBI Taxonomy" id="3033792"/>
    <lineage>
        <taxon>Bacteria</taxon>
        <taxon>Bacillati</taxon>
        <taxon>Bacillota</taxon>
        <taxon>Clostridia</taxon>
        <taxon>Candidatus Improbicoccus</taxon>
    </lineage>
</organism>
<proteinExistence type="predicted"/>